<evidence type="ECO:0000256" key="2">
    <source>
        <dbReference type="SAM" id="Coils"/>
    </source>
</evidence>
<dbReference type="PANTHER" id="PTHR23079:SF55">
    <property type="entry name" value="RNA-DIRECTED RNA POLYMERASE"/>
    <property type="match status" value="1"/>
</dbReference>
<dbReference type="InterPro" id="IPR057596">
    <property type="entry name" value="RDRP_core"/>
</dbReference>
<feature type="domain" description="RDRP core" evidence="4">
    <location>
        <begin position="328"/>
        <end position="780"/>
    </location>
</feature>
<dbReference type="GO" id="GO:0030422">
    <property type="term" value="P:siRNA processing"/>
    <property type="evidence" value="ECO:0007669"/>
    <property type="project" value="TreeGrafter"/>
</dbReference>
<keyword evidence="6" id="KW-1185">Reference proteome</keyword>
<proteinExistence type="inferred from homology"/>
<feature type="compositionally biased region" description="Basic and acidic residues" evidence="3">
    <location>
        <begin position="503"/>
        <end position="517"/>
    </location>
</feature>
<gene>
    <name evidence="5" type="ORF">MELLADRAFT_103030</name>
</gene>
<dbReference type="PANTHER" id="PTHR23079">
    <property type="entry name" value="RNA-DEPENDENT RNA POLYMERASE"/>
    <property type="match status" value="1"/>
</dbReference>
<dbReference type="GeneID" id="18921847"/>
<sequence>MHSAESTSGEYTIYPDHSSFRDLDWIRIYEISRACLNPRPTLPDVIDPSWNSCNPAELWNLVTEAAKAQKLKPSNPVQMEKNLRLELEERLDDGMKFSELQRNIEYNLIVNLEVVDKKNHLVVELCPPKFAKSTALNRTYGAERFLVVTLSDKVLRELQSEPSKKKLHGGFFTKPWRIGNRVYETFLRKNVSRCALLVSATAPTITFRPENIRRVPDIMSNSLLVSPDFMNTIADALGLNYLPSAIRGQIRNGPEFVWRLGQIPHSAGQASPLIQLWKEQTKERETTVWFNFMAYRYDILDQSYTLEKESMGLLLEFCQVLEGQVGKAEIMTDGAAAISRVAALQISSANNLQPDILPSVYQGRIGFAKGLWYLDPNSNPLDTTTWIEIRDTQWKAEPHVGFLYHFNLCRYSVAVNSTTLGRQNLRVLSSRGIPNEVFEELLEEAIRSSLEAFDTPDPMELIHTLSNESAISCLRTRTLLTHGGASRIEHDPTLNRTFDQDSVPEKKSSDQTSDRLHPFSLQPADAIEQLLCMLEAGFPVSNRIVVEKLRKVRIEKLTKMLMVANIKRRLSVPLSLSCYVYAIPDPDSTGTRHGILAGPALIWRSPCAAPIDVRKIQLVANEHLQRVYFDVIVCSTRGDRAMLSMLSGGDYDGDQVSVTWDKRLVDPFQNADPGAYPEMQEEYWFDNKLAGAIGKRLMKPYIDDPTTFVREVQDIIIDGLFTPSSFSAYAVLHGMCDYLLEAKHPLTLATGWIYVKCLDAAKQGLVLKRTRDADIQRRYKQELQKIGITLDQFGNAPIPSYEKCLARNEKKCLVYEVTTAAFDKYKDGNKSRDKATHSRRALDKDDDLRRYFLDQKKIFDQLHPKSGESSLTDWATAGVWHGILKHMQREIADLQQKYKEMAAKMINEQNNNQAIQEEDHYVPAMGNNKMILMKPILSAYHVDLSLENAYKTNKTEKEFFSKSGSISEKERNAFLQGKQGYLDALGHSGYSLLKASCAASNSRAEGRFPFDVAFRELCYLKAQASMKNTHGNSSLKLTDIEQESLPPWTLDSTSHYAMLSRRMLYSKRHATKSEV</sequence>
<dbReference type="RefSeq" id="XP_007405921.1">
    <property type="nucleotide sequence ID" value="XM_007405859.1"/>
</dbReference>
<keyword evidence="1" id="KW-0696">RNA-directed RNA polymerase</keyword>
<dbReference type="InterPro" id="IPR007855">
    <property type="entry name" value="RDRP"/>
</dbReference>
<name>F4RAB6_MELLP</name>
<dbReference type="Proteomes" id="UP000001072">
    <property type="component" value="Unassembled WGS sequence"/>
</dbReference>
<keyword evidence="1" id="KW-0694">RNA-binding</keyword>
<dbReference type="EMBL" id="GL883094">
    <property type="protein sequence ID" value="EGG10451.1"/>
    <property type="molecule type" value="Genomic_DNA"/>
</dbReference>
<dbReference type="GO" id="GO:0003968">
    <property type="term" value="F:RNA-directed RNA polymerase activity"/>
    <property type="evidence" value="ECO:0007669"/>
    <property type="project" value="UniProtKB-KW"/>
</dbReference>
<feature type="region of interest" description="Disordered" evidence="3">
    <location>
        <begin position="485"/>
        <end position="517"/>
    </location>
</feature>
<protein>
    <recommendedName>
        <fullName evidence="1">RNA-dependent RNA polymerase</fullName>
        <ecNumber evidence="1">2.7.7.48</ecNumber>
    </recommendedName>
</protein>
<dbReference type="VEuPathDB" id="FungiDB:MELLADRAFT_103030"/>
<dbReference type="Pfam" id="PF05183">
    <property type="entry name" value="RdRP"/>
    <property type="match status" value="1"/>
</dbReference>
<evidence type="ECO:0000313" key="6">
    <source>
        <dbReference type="Proteomes" id="UP000001072"/>
    </source>
</evidence>
<keyword evidence="1" id="KW-0548">Nucleotidyltransferase</keyword>
<keyword evidence="1" id="KW-0808">Transferase</keyword>
<dbReference type="InParanoid" id="F4RAB6"/>
<accession>F4RAB6</accession>
<dbReference type="eggNOG" id="KOG0988">
    <property type="taxonomic scope" value="Eukaryota"/>
</dbReference>
<keyword evidence="2" id="KW-0175">Coiled coil</keyword>
<comment type="similarity">
    <text evidence="1">Belongs to the RdRP family.</text>
</comment>
<dbReference type="EC" id="2.7.7.48" evidence="1"/>
<comment type="catalytic activity">
    <reaction evidence="1">
        <text>RNA(n) + a ribonucleoside 5'-triphosphate = RNA(n+1) + diphosphate</text>
        <dbReference type="Rhea" id="RHEA:21248"/>
        <dbReference type="Rhea" id="RHEA-COMP:14527"/>
        <dbReference type="Rhea" id="RHEA-COMP:17342"/>
        <dbReference type="ChEBI" id="CHEBI:33019"/>
        <dbReference type="ChEBI" id="CHEBI:61557"/>
        <dbReference type="ChEBI" id="CHEBI:140395"/>
        <dbReference type="EC" id="2.7.7.48"/>
    </reaction>
</comment>
<dbReference type="OrthoDB" id="10055769at2759"/>
<dbReference type="GO" id="GO:0031380">
    <property type="term" value="C:nuclear RNA-directed RNA polymerase complex"/>
    <property type="evidence" value="ECO:0007669"/>
    <property type="project" value="TreeGrafter"/>
</dbReference>
<dbReference type="HOGENOM" id="CLU_275585_0_0_1"/>
<evidence type="ECO:0000313" key="5">
    <source>
        <dbReference type="EMBL" id="EGG10451.1"/>
    </source>
</evidence>
<dbReference type="AlphaFoldDB" id="F4RAB6"/>
<feature type="coiled-coil region" evidence="2">
    <location>
        <begin position="884"/>
        <end position="918"/>
    </location>
</feature>
<evidence type="ECO:0000259" key="4">
    <source>
        <dbReference type="Pfam" id="PF05183"/>
    </source>
</evidence>
<reference evidence="6" key="1">
    <citation type="journal article" date="2011" name="Proc. Natl. Acad. Sci. U.S.A.">
        <title>Obligate biotrophy features unraveled by the genomic analysis of rust fungi.</title>
        <authorList>
            <person name="Duplessis S."/>
            <person name="Cuomo C.A."/>
            <person name="Lin Y.-C."/>
            <person name="Aerts A."/>
            <person name="Tisserant E."/>
            <person name="Veneault-Fourrey C."/>
            <person name="Joly D.L."/>
            <person name="Hacquard S."/>
            <person name="Amselem J."/>
            <person name="Cantarel B.L."/>
            <person name="Chiu R."/>
            <person name="Coutinho P.M."/>
            <person name="Feau N."/>
            <person name="Field M."/>
            <person name="Frey P."/>
            <person name="Gelhaye E."/>
            <person name="Goldberg J."/>
            <person name="Grabherr M.G."/>
            <person name="Kodira C.D."/>
            <person name="Kohler A."/>
            <person name="Kuees U."/>
            <person name="Lindquist E.A."/>
            <person name="Lucas S.M."/>
            <person name="Mago R."/>
            <person name="Mauceli E."/>
            <person name="Morin E."/>
            <person name="Murat C."/>
            <person name="Pangilinan J.L."/>
            <person name="Park R."/>
            <person name="Pearson M."/>
            <person name="Quesneville H."/>
            <person name="Rouhier N."/>
            <person name="Sakthikumar S."/>
            <person name="Salamov A.A."/>
            <person name="Schmutz J."/>
            <person name="Selles B."/>
            <person name="Shapiro H."/>
            <person name="Tanguay P."/>
            <person name="Tuskan G.A."/>
            <person name="Henrissat B."/>
            <person name="Van de Peer Y."/>
            <person name="Rouze P."/>
            <person name="Ellis J.G."/>
            <person name="Dodds P.N."/>
            <person name="Schein J.E."/>
            <person name="Zhong S."/>
            <person name="Hamelin R.C."/>
            <person name="Grigoriev I.V."/>
            <person name="Szabo L.J."/>
            <person name="Martin F."/>
        </authorList>
    </citation>
    <scope>NUCLEOTIDE SEQUENCE [LARGE SCALE GENOMIC DNA]</scope>
    <source>
        <strain evidence="6">98AG31 / pathotype 3-4-7</strain>
    </source>
</reference>
<evidence type="ECO:0000256" key="1">
    <source>
        <dbReference type="RuleBase" id="RU363098"/>
    </source>
</evidence>
<dbReference type="KEGG" id="mlr:MELLADRAFT_103030"/>
<dbReference type="GO" id="GO:0003723">
    <property type="term" value="F:RNA binding"/>
    <property type="evidence" value="ECO:0007669"/>
    <property type="project" value="UniProtKB-KW"/>
</dbReference>
<organism evidence="6">
    <name type="scientific">Melampsora larici-populina (strain 98AG31 / pathotype 3-4-7)</name>
    <name type="common">Poplar leaf rust fungus</name>
    <dbReference type="NCBI Taxonomy" id="747676"/>
    <lineage>
        <taxon>Eukaryota</taxon>
        <taxon>Fungi</taxon>
        <taxon>Dikarya</taxon>
        <taxon>Basidiomycota</taxon>
        <taxon>Pucciniomycotina</taxon>
        <taxon>Pucciniomycetes</taxon>
        <taxon>Pucciniales</taxon>
        <taxon>Melampsoraceae</taxon>
        <taxon>Melampsora</taxon>
    </lineage>
</organism>
<evidence type="ECO:0000256" key="3">
    <source>
        <dbReference type="SAM" id="MobiDB-lite"/>
    </source>
</evidence>